<evidence type="ECO:0000313" key="4">
    <source>
        <dbReference type="Proteomes" id="UP000536179"/>
    </source>
</evidence>
<comment type="caution">
    <text evidence="3">The sequence shown here is derived from an EMBL/GenBank/DDBJ whole genome shotgun (WGS) entry which is preliminary data.</text>
</comment>
<evidence type="ECO:0000313" key="3">
    <source>
        <dbReference type="EMBL" id="MBB3209086.1"/>
    </source>
</evidence>
<dbReference type="SUPFAM" id="SSF56935">
    <property type="entry name" value="Porins"/>
    <property type="match status" value="1"/>
</dbReference>
<feature type="signal peptide" evidence="2">
    <location>
        <begin position="1"/>
        <end position="34"/>
    </location>
</feature>
<dbReference type="AlphaFoldDB" id="A0A7W5E2P7"/>
<evidence type="ECO:0000256" key="1">
    <source>
        <dbReference type="SAM" id="MobiDB-lite"/>
    </source>
</evidence>
<evidence type="ECO:0008006" key="5">
    <source>
        <dbReference type="Google" id="ProtNLM"/>
    </source>
</evidence>
<organism evidence="3 4">
    <name type="scientific">Aporhodopirellula rubra</name>
    <dbReference type="NCBI Taxonomy" id="980271"/>
    <lineage>
        <taxon>Bacteria</taxon>
        <taxon>Pseudomonadati</taxon>
        <taxon>Planctomycetota</taxon>
        <taxon>Planctomycetia</taxon>
        <taxon>Pirellulales</taxon>
        <taxon>Pirellulaceae</taxon>
        <taxon>Aporhodopirellula</taxon>
    </lineage>
</organism>
<feature type="chain" id="PRO_5031396047" description="Porin" evidence="2">
    <location>
        <begin position="35"/>
        <end position="507"/>
    </location>
</feature>
<proteinExistence type="predicted"/>
<reference evidence="3 4" key="1">
    <citation type="submission" date="2020-08" db="EMBL/GenBank/DDBJ databases">
        <title>Genomic Encyclopedia of Type Strains, Phase III (KMG-III): the genomes of soil and plant-associated and newly described type strains.</title>
        <authorList>
            <person name="Whitman W."/>
        </authorList>
    </citation>
    <scope>NUCLEOTIDE SEQUENCE [LARGE SCALE GENOMIC DNA]</scope>
    <source>
        <strain evidence="3 4">CECT 8075</strain>
    </source>
</reference>
<feature type="region of interest" description="Disordered" evidence="1">
    <location>
        <begin position="54"/>
        <end position="74"/>
    </location>
</feature>
<feature type="compositionally biased region" description="Polar residues" evidence="1">
    <location>
        <begin position="61"/>
        <end position="74"/>
    </location>
</feature>
<accession>A0A7W5E2P7</accession>
<protein>
    <recommendedName>
        <fullName evidence="5">Porin</fullName>
    </recommendedName>
</protein>
<dbReference type="EMBL" id="JACHXU010000020">
    <property type="protein sequence ID" value="MBB3209086.1"/>
    <property type="molecule type" value="Genomic_DNA"/>
</dbReference>
<gene>
    <name evidence="3" type="ORF">FHS27_004922</name>
</gene>
<sequence>MNGSTNGRQCYFLAVCVAASCLIASIGVSGTSSADSFDQLFGDDGLSESLSLLPEHGESSTVSEDASPDSNSLDLTSLGTDSFDAVSVASWLSESNGTTEPDEIQLAGWLPPQMPKRTQFSVAGFEFNPYGTIWSDMTYASSRTVPGRFTLWIDSEESQGESAFELDARRSRIGVDVIGPPIDLLGGFESAAKFEVDFLGNFTTDNQPDVRLRHVYWEAKNENARFLVGQTWDVVSPLLPNTVSFPVLWTAGNIGFRRNQLRFERYCSLGETTSLTLQAALAQNVIQDFATGASATGVTRETGNWPMIQARAALECSSIQGGGKTMAIGTSGHIGDTGFDFSAGHPANPTLAAEDDVRIRTWSANIDAVMPLTERLSCQGEFFMGSNLSNLLGGAGQGVCPCLRVPIRSIGGWGEIEYRCGKKVTTHVGCSIDDPNDNDSLIGRTKNQAIYTNLFYQFNANLTTGVEVSHRRTEYHNRTNEPGYTFVDSLTEPGEAVLIEGTLRYRF</sequence>
<keyword evidence="4" id="KW-1185">Reference proteome</keyword>
<keyword evidence="2" id="KW-0732">Signal</keyword>
<dbReference type="RefSeq" id="WP_184307422.1">
    <property type="nucleotide sequence ID" value="NZ_JACHXU010000020.1"/>
</dbReference>
<evidence type="ECO:0000256" key="2">
    <source>
        <dbReference type="SAM" id="SignalP"/>
    </source>
</evidence>
<name>A0A7W5E2P7_9BACT</name>
<dbReference type="Proteomes" id="UP000536179">
    <property type="component" value="Unassembled WGS sequence"/>
</dbReference>